<sequence>MRSRVLRCVLVQNLCQLATHTVYQGSLIVEIWILAIVIQSILSTSLYKFLQIGGYQRDKYLILKFLSVTHHQRGVSRKGRDS</sequence>
<evidence type="ECO:0000313" key="2">
    <source>
        <dbReference type="EMBL" id="TNV75231.1"/>
    </source>
</evidence>
<proteinExistence type="predicted"/>
<protein>
    <submittedName>
        <fullName evidence="2">Uncharacterized protein</fullName>
    </submittedName>
</protein>
<keyword evidence="1" id="KW-0472">Membrane</keyword>
<evidence type="ECO:0000256" key="1">
    <source>
        <dbReference type="SAM" id="Phobius"/>
    </source>
</evidence>
<comment type="caution">
    <text evidence="2">The sequence shown here is derived from an EMBL/GenBank/DDBJ whole genome shotgun (WGS) entry which is preliminary data.</text>
</comment>
<dbReference type="Proteomes" id="UP000785679">
    <property type="component" value="Unassembled WGS sequence"/>
</dbReference>
<name>A0A8J8SYQ7_HALGN</name>
<keyword evidence="1" id="KW-1133">Transmembrane helix</keyword>
<gene>
    <name evidence="2" type="ORF">FGO68_gene2618</name>
</gene>
<keyword evidence="1" id="KW-0812">Transmembrane</keyword>
<evidence type="ECO:0000313" key="3">
    <source>
        <dbReference type="Proteomes" id="UP000785679"/>
    </source>
</evidence>
<organism evidence="2 3">
    <name type="scientific">Halteria grandinella</name>
    <dbReference type="NCBI Taxonomy" id="5974"/>
    <lineage>
        <taxon>Eukaryota</taxon>
        <taxon>Sar</taxon>
        <taxon>Alveolata</taxon>
        <taxon>Ciliophora</taxon>
        <taxon>Intramacronucleata</taxon>
        <taxon>Spirotrichea</taxon>
        <taxon>Stichotrichia</taxon>
        <taxon>Sporadotrichida</taxon>
        <taxon>Halteriidae</taxon>
        <taxon>Halteria</taxon>
    </lineage>
</organism>
<keyword evidence="3" id="KW-1185">Reference proteome</keyword>
<accession>A0A8J8SYQ7</accession>
<dbReference type="AlphaFoldDB" id="A0A8J8SYQ7"/>
<dbReference type="EMBL" id="RRYP01016060">
    <property type="protein sequence ID" value="TNV75231.1"/>
    <property type="molecule type" value="Genomic_DNA"/>
</dbReference>
<feature type="transmembrane region" description="Helical" evidence="1">
    <location>
        <begin position="27"/>
        <end position="50"/>
    </location>
</feature>
<reference evidence="2" key="1">
    <citation type="submission" date="2019-06" db="EMBL/GenBank/DDBJ databases">
        <authorList>
            <person name="Zheng W."/>
        </authorList>
    </citation>
    <scope>NUCLEOTIDE SEQUENCE</scope>
    <source>
        <strain evidence="2">QDHG01</strain>
    </source>
</reference>